<dbReference type="Pfam" id="PF18299">
    <property type="entry name" value="R2K_2"/>
    <property type="match status" value="1"/>
</dbReference>
<dbReference type="GeneID" id="78477424"/>
<reference evidence="2 3" key="1">
    <citation type="journal article" date="2016" name="Gut Pathog.">
        <title>Whole genome sequencing of "Faecalibaculum rodentium" ALO17, isolated from C57BL/6J laboratory mouse feces.</title>
        <authorList>
            <person name="Lim S."/>
            <person name="Chang D.H."/>
            <person name="Ahn S."/>
            <person name="Kim B.C."/>
        </authorList>
    </citation>
    <scope>NUCLEOTIDE SEQUENCE [LARGE SCALE GENOMIC DNA]</scope>
    <source>
        <strain evidence="2 3">Alo17</strain>
    </source>
</reference>
<dbReference type="InterPro" id="IPR041261">
    <property type="entry name" value="R2K_2"/>
</dbReference>
<organism evidence="2 3">
    <name type="scientific">Faecalibaculum rodentium</name>
    <dbReference type="NCBI Taxonomy" id="1702221"/>
    <lineage>
        <taxon>Bacteria</taxon>
        <taxon>Bacillati</taxon>
        <taxon>Bacillota</taxon>
        <taxon>Erysipelotrichia</taxon>
        <taxon>Erysipelotrichales</taxon>
        <taxon>Erysipelotrichaceae</taxon>
        <taxon>Faecalibaculum</taxon>
    </lineage>
</organism>
<proteinExistence type="predicted"/>
<accession>A0A140DSV6</accession>
<dbReference type="RefSeq" id="WP_067555229.1">
    <property type="nucleotide sequence ID" value="NZ_CALFTW010000092.1"/>
</dbReference>
<dbReference type="EMBL" id="CP011391">
    <property type="protein sequence ID" value="AMK53733.1"/>
    <property type="molecule type" value="Genomic_DNA"/>
</dbReference>
<protein>
    <recommendedName>
        <fullName evidence="1">ATP-grasp domain-containing protein</fullName>
    </recommendedName>
</protein>
<sequence>MKAYIQSYPDGMPHNHNFASAWYGFQEMGWETVAFSDYAQIQDSRPEDVIVGYVGIVQHRLKDLGHVYPDLDYPEELQAFLGRKIWASTLNAVSCAPETWPVFVKSRLDKAFTGTVVQSPADLVGGGLQGGDLEAWCSEVVDFVSEWRVYVRYGRILDMKRYRGDWRLMPDPAVVEQAVREYAEGPAGYAADFGVTADGRTLLIEINDGYALGNYGLQEILYAKLLSARWAELTETEDECDFDRVYR</sequence>
<dbReference type="OrthoDB" id="482201at2"/>
<evidence type="ECO:0000313" key="3">
    <source>
        <dbReference type="Proteomes" id="UP000069771"/>
    </source>
</evidence>
<feature type="domain" description="ATP-grasp" evidence="1">
    <location>
        <begin position="80"/>
        <end position="225"/>
    </location>
</feature>
<dbReference type="Proteomes" id="UP000069771">
    <property type="component" value="Chromosome"/>
</dbReference>
<dbReference type="AlphaFoldDB" id="A0A140DSV6"/>
<dbReference type="PATRIC" id="fig|1702221.3.peg.574"/>
<keyword evidence="3" id="KW-1185">Reference proteome</keyword>
<evidence type="ECO:0000313" key="2">
    <source>
        <dbReference type="EMBL" id="AMK53733.1"/>
    </source>
</evidence>
<dbReference type="KEGG" id="fro:AALO17_05990"/>
<gene>
    <name evidence="2" type="ORF">AALO17_05990</name>
</gene>
<name>A0A140DSV6_9FIRM</name>
<evidence type="ECO:0000259" key="1">
    <source>
        <dbReference type="Pfam" id="PF18299"/>
    </source>
</evidence>